<keyword evidence="1" id="KW-0472">Membrane</keyword>
<dbReference type="Proteomes" id="UP000461443">
    <property type="component" value="Unassembled WGS sequence"/>
</dbReference>
<dbReference type="InterPro" id="IPR007340">
    <property type="entry name" value="LysM_Opacity-associatedA"/>
</dbReference>
<dbReference type="GO" id="GO:0042834">
    <property type="term" value="F:peptidoglycan binding"/>
    <property type="evidence" value="ECO:0007669"/>
    <property type="project" value="InterPro"/>
</dbReference>
<feature type="domain" description="Opacity-associated protein A LysM-like" evidence="2">
    <location>
        <begin position="135"/>
        <end position="216"/>
    </location>
</feature>
<reference evidence="4 5" key="1">
    <citation type="submission" date="2019-12" db="EMBL/GenBank/DDBJ databases">
        <authorList>
            <person name="Lee S.D."/>
        </authorList>
    </citation>
    <scope>NUCLEOTIDE SEQUENCE [LARGE SCALE GENOMIC DNA]</scope>
    <source>
        <strain evidence="4 5">SAP-6</strain>
    </source>
</reference>
<dbReference type="EMBL" id="WUBS01000001">
    <property type="protein sequence ID" value="NDL61429.1"/>
    <property type="molecule type" value="Genomic_DNA"/>
</dbReference>
<feature type="domain" description="Opacity-associated protein A-like N-terminal" evidence="3">
    <location>
        <begin position="59"/>
        <end position="86"/>
    </location>
</feature>
<dbReference type="Gene3D" id="3.10.450.350">
    <property type="match status" value="1"/>
</dbReference>
<sequence length="217" mass="23599">MGRTSPGKNKIPRFSLLGYGGFKWKWPLRPLPDEDSNASGRPMLTLLRRVWHLPDGFQWMGPLPLLHRRLVLIAALIIAAAVLWPYSPSPGPAPTPTRATAANGQGTVIQAELVDNNRAAAAPATAPAAGDGQLQHYRIVEGQTLAQLFREHNLPVGDVFAMAQAEGEDKPLSSLRAGQQVEIQQNAQGVVQMLTIETGANSRIRFVRQADGSYLRN</sequence>
<organism evidence="4 5">
    <name type="scientific">Acerihabitans arboris</name>
    <dbReference type="NCBI Taxonomy" id="2691583"/>
    <lineage>
        <taxon>Bacteria</taxon>
        <taxon>Pseudomonadati</taxon>
        <taxon>Pseudomonadota</taxon>
        <taxon>Gammaproteobacteria</taxon>
        <taxon>Enterobacterales</taxon>
        <taxon>Pectobacteriaceae</taxon>
        <taxon>Acerihabitans</taxon>
    </lineage>
</organism>
<evidence type="ECO:0000313" key="5">
    <source>
        <dbReference type="Proteomes" id="UP000461443"/>
    </source>
</evidence>
<comment type="caution">
    <text evidence="4">The sequence shown here is derived from an EMBL/GenBank/DDBJ whole genome shotgun (WGS) entry which is preliminary data.</text>
</comment>
<protein>
    <submittedName>
        <fullName evidence="4">Opacity-associated protein A domain protein</fullName>
    </submittedName>
</protein>
<keyword evidence="1" id="KW-1133">Transmembrane helix</keyword>
<dbReference type="RefSeq" id="WP_162364106.1">
    <property type="nucleotide sequence ID" value="NZ_WUBS01000001.1"/>
</dbReference>
<evidence type="ECO:0000259" key="3">
    <source>
        <dbReference type="Pfam" id="PF08525"/>
    </source>
</evidence>
<reference evidence="4 5" key="2">
    <citation type="submission" date="2020-02" db="EMBL/GenBank/DDBJ databases">
        <title>The new genus of Enterobacteriales.</title>
        <authorList>
            <person name="Kim I.S."/>
        </authorList>
    </citation>
    <scope>NUCLEOTIDE SEQUENCE [LARGE SCALE GENOMIC DNA]</scope>
    <source>
        <strain evidence="4 5">SAP-6</strain>
    </source>
</reference>
<accession>A0A845SBY9</accession>
<dbReference type="InterPro" id="IPR013731">
    <property type="entry name" value="OapA_N"/>
</dbReference>
<gene>
    <name evidence="4" type="ORF">GRH90_01410</name>
</gene>
<feature type="transmembrane region" description="Helical" evidence="1">
    <location>
        <begin position="70"/>
        <end position="87"/>
    </location>
</feature>
<dbReference type="Pfam" id="PF08525">
    <property type="entry name" value="OapA_N"/>
    <property type="match status" value="1"/>
</dbReference>
<dbReference type="AlphaFoldDB" id="A0A845SBY9"/>
<name>A0A845SBY9_9GAMM</name>
<evidence type="ECO:0000259" key="2">
    <source>
        <dbReference type="Pfam" id="PF04225"/>
    </source>
</evidence>
<evidence type="ECO:0000313" key="4">
    <source>
        <dbReference type="EMBL" id="NDL61429.1"/>
    </source>
</evidence>
<keyword evidence="5" id="KW-1185">Reference proteome</keyword>
<proteinExistence type="predicted"/>
<keyword evidence="1" id="KW-0812">Transmembrane</keyword>
<evidence type="ECO:0000256" key="1">
    <source>
        <dbReference type="SAM" id="Phobius"/>
    </source>
</evidence>
<dbReference type="Pfam" id="PF04225">
    <property type="entry name" value="LysM_OapA"/>
    <property type="match status" value="1"/>
</dbReference>